<dbReference type="GeneID" id="17350576"/>
<feature type="compositionally biased region" description="Basic residues" evidence="1">
    <location>
        <begin position="207"/>
        <end position="219"/>
    </location>
</feature>
<gene>
    <name evidence="2" type="ORF">CHLNCDRAFT_141307</name>
</gene>
<organism evidence="3">
    <name type="scientific">Chlorella variabilis</name>
    <name type="common">Green alga</name>
    <dbReference type="NCBI Taxonomy" id="554065"/>
    <lineage>
        <taxon>Eukaryota</taxon>
        <taxon>Viridiplantae</taxon>
        <taxon>Chlorophyta</taxon>
        <taxon>core chlorophytes</taxon>
        <taxon>Trebouxiophyceae</taxon>
        <taxon>Chlorellales</taxon>
        <taxon>Chlorellaceae</taxon>
        <taxon>Chlorella clade</taxon>
        <taxon>Chlorella</taxon>
    </lineage>
</organism>
<feature type="region of interest" description="Disordered" evidence="1">
    <location>
        <begin position="1"/>
        <end position="42"/>
    </location>
</feature>
<dbReference type="Proteomes" id="UP000008141">
    <property type="component" value="Unassembled WGS sequence"/>
</dbReference>
<feature type="compositionally biased region" description="Low complexity" evidence="1">
    <location>
        <begin position="181"/>
        <end position="206"/>
    </location>
</feature>
<protein>
    <submittedName>
        <fullName evidence="2">Uncharacterized protein</fullName>
    </submittedName>
</protein>
<dbReference type="OrthoDB" id="1112980at2759"/>
<evidence type="ECO:0000313" key="3">
    <source>
        <dbReference type="Proteomes" id="UP000008141"/>
    </source>
</evidence>
<dbReference type="PANTHER" id="PTHR28674">
    <property type="entry name" value="SIMILAR TO DNA SEGMENT, CHR 10, WAYNE STATE UNIVERSITY 102,-EXPRESSED"/>
    <property type="match status" value="1"/>
</dbReference>
<dbReference type="eggNOG" id="ENOG502RRFK">
    <property type="taxonomic scope" value="Eukaryota"/>
</dbReference>
<evidence type="ECO:0000256" key="1">
    <source>
        <dbReference type="SAM" id="MobiDB-lite"/>
    </source>
</evidence>
<dbReference type="EMBL" id="GL433867">
    <property type="protein sequence ID" value="EFN51170.1"/>
    <property type="molecule type" value="Genomic_DNA"/>
</dbReference>
<dbReference type="InParanoid" id="E1ZSK8"/>
<name>E1ZSK8_CHLVA</name>
<dbReference type="RefSeq" id="XP_005843272.1">
    <property type="nucleotide sequence ID" value="XM_005843210.1"/>
</dbReference>
<dbReference type="GO" id="GO:0062064">
    <property type="term" value="F:box C/D methylation guide snoRNP complex binding"/>
    <property type="evidence" value="ECO:0007669"/>
    <property type="project" value="TreeGrafter"/>
</dbReference>
<dbReference type="GO" id="GO:0000492">
    <property type="term" value="P:box C/D snoRNP assembly"/>
    <property type="evidence" value="ECO:0007669"/>
    <property type="project" value="InterPro"/>
</dbReference>
<dbReference type="AlphaFoldDB" id="E1ZSK8"/>
<evidence type="ECO:0000313" key="2">
    <source>
        <dbReference type="EMBL" id="EFN51170.1"/>
    </source>
</evidence>
<proteinExistence type="predicted"/>
<dbReference type="PANTHER" id="PTHR28674:SF1">
    <property type="entry name" value="NOP PROTEIN CHAPERONE 1"/>
    <property type="match status" value="1"/>
</dbReference>
<accession>E1ZSK8</accession>
<keyword evidence="3" id="KW-1185">Reference proteome</keyword>
<sequence length="227" mass="23518">MEEQGIQPRREKLEVPSTSQLERRLLVGDAQPRRPKRKPAIKAVPQSGLLDRLQAFLPTLQAANDDLQQQLAAGQPESEVAMERGSDDEMEGPYVEMDLACGLFDLKDATAVAAAERSLVNQGVAVEMFHGGSSSDSDGDGGGSEGEEEGWGRGADVAAADLNGRGVVPSTAAPPPGAAGEGAQAMQEDGGAAGDVPAAAAEVGPAGRRRKKGKQRSKPRAGIEVLS</sequence>
<feature type="region of interest" description="Disordered" evidence="1">
    <location>
        <begin position="130"/>
        <end position="227"/>
    </location>
</feature>
<reference evidence="2 3" key="1">
    <citation type="journal article" date="2010" name="Plant Cell">
        <title>The Chlorella variabilis NC64A genome reveals adaptation to photosymbiosis, coevolution with viruses, and cryptic sex.</title>
        <authorList>
            <person name="Blanc G."/>
            <person name="Duncan G."/>
            <person name="Agarkova I."/>
            <person name="Borodovsky M."/>
            <person name="Gurnon J."/>
            <person name="Kuo A."/>
            <person name="Lindquist E."/>
            <person name="Lucas S."/>
            <person name="Pangilinan J."/>
            <person name="Polle J."/>
            <person name="Salamov A."/>
            <person name="Terry A."/>
            <person name="Yamada T."/>
            <person name="Dunigan D.D."/>
            <person name="Grigoriev I.V."/>
            <person name="Claverie J.M."/>
            <person name="Van Etten J.L."/>
        </authorList>
    </citation>
    <scope>NUCLEOTIDE SEQUENCE [LARGE SCALE GENOMIC DNA]</scope>
    <source>
        <strain evidence="2 3">NC64A</strain>
    </source>
</reference>
<dbReference type="STRING" id="554065.E1ZSK8"/>
<dbReference type="InterPro" id="IPR027921">
    <property type="entry name" value="NOPCHAP1"/>
</dbReference>
<dbReference type="KEGG" id="cvr:CHLNCDRAFT_141307"/>
<dbReference type="Pfam" id="PF15370">
    <property type="entry name" value="NOPCHAP1"/>
    <property type="match status" value="1"/>
</dbReference>